<dbReference type="OrthoDB" id="3481860at2"/>
<dbReference type="KEGG" id="spad:DVK44_15695"/>
<evidence type="ECO:0000259" key="3">
    <source>
        <dbReference type="PROSITE" id="PS50801"/>
    </source>
</evidence>
<keyword evidence="5" id="KW-1185">Reference proteome</keyword>
<evidence type="ECO:0000256" key="2">
    <source>
        <dbReference type="RuleBase" id="RU003749"/>
    </source>
</evidence>
<sequence>MSPLTITAQDAATGPVLEITGNLDYATAPELRKIVNGLTVAAGQLLVLDLAGLDFCDSSGISALLSARSLAIEQGAGTALAAVPANTARILRTVGLDRVFTIHPDVSAATARSAAAR</sequence>
<dbReference type="AlphaFoldDB" id="A0A345HQD1"/>
<evidence type="ECO:0000256" key="1">
    <source>
        <dbReference type="ARBA" id="ARBA00009013"/>
    </source>
</evidence>
<accession>A0A345HQD1</accession>
<reference evidence="5" key="1">
    <citation type="submission" date="2018-07" db="EMBL/GenBank/DDBJ databases">
        <authorList>
            <person name="Zhao J."/>
        </authorList>
    </citation>
    <scope>NUCLEOTIDE SEQUENCE [LARGE SCALE GENOMIC DNA]</scope>
    <source>
        <strain evidence="5">GSSD-12</strain>
    </source>
</reference>
<dbReference type="PROSITE" id="PS50801">
    <property type="entry name" value="STAS"/>
    <property type="match status" value="1"/>
</dbReference>
<dbReference type="InterPro" id="IPR003658">
    <property type="entry name" value="Anti-sigma_ant"/>
</dbReference>
<dbReference type="GO" id="GO:0043856">
    <property type="term" value="F:anti-sigma factor antagonist activity"/>
    <property type="evidence" value="ECO:0007669"/>
    <property type="project" value="InterPro"/>
</dbReference>
<dbReference type="Gene3D" id="3.30.750.24">
    <property type="entry name" value="STAS domain"/>
    <property type="match status" value="1"/>
</dbReference>
<dbReference type="RefSeq" id="WP_114660239.1">
    <property type="nucleotide sequence ID" value="NZ_CP031194.1"/>
</dbReference>
<protein>
    <recommendedName>
        <fullName evidence="2">Anti-sigma factor antagonist</fullName>
    </recommendedName>
</protein>
<dbReference type="PANTHER" id="PTHR33495">
    <property type="entry name" value="ANTI-SIGMA FACTOR ANTAGONIST TM_1081-RELATED-RELATED"/>
    <property type="match status" value="1"/>
</dbReference>
<evidence type="ECO:0000313" key="4">
    <source>
        <dbReference type="EMBL" id="AXG78905.1"/>
    </source>
</evidence>
<dbReference type="Pfam" id="PF01740">
    <property type="entry name" value="STAS"/>
    <property type="match status" value="1"/>
</dbReference>
<dbReference type="NCBIfam" id="TIGR00377">
    <property type="entry name" value="ant_ant_sig"/>
    <property type="match status" value="1"/>
</dbReference>
<dbReference type="CDD" id="cd07043">
    <property type="entry name" value="STAS_anti-anti-sigma_factors"/>
    <property type="match status" value="1"/>
</dbReference>
<dbReference type="EMBL" id="CP031194">
    <property type="protein sequence ID" value="AXG78905.1"/>
    <property type="molecule type" value="Genomic_DNA"/>
</dbReference>
<gene>
    <name evidence="4" type="ORF">DVK44_15695</name>
</gene>
<dbReference type="PANTHER" id="PTHR33495:SF2">
    <property type="entry name" value="ANTI-SIGMA FACTOR ANTAGONIST TM_1081-RELATED"/>
    <property type="match status" value="1"/>
</dbReference>
<comment type="similarity">
    <text evidence="1 2">Belongs to the anti-sigma-factor antagonist family.</text>
</comment>
<evidence type="ECO:0000313" key="5">
    <source>
        <dbReference type="Proteomes" id="UP000253868"/>
    </source>
</evidence>
<proteinExistence type="inferred from homology"/>
<feature type="domain" description="STAS" evidence="3">
    <location>
        <begin position="16"/>
        <end position="113"/>
    </location>
</feature>
<dbReference type="InterPro" id="IPR002645">
    <property type="entry name" value="STAS_dom"/>
</dbReference>
<dbReference type="InterPro" id="IPR036513">
    <property type="entry name" value="STAS_dom_sf"/>
</dbReference>
<dbReference type="SUPFAM" id="SSF52091">
    <property type="entry name" value="SpoIIaa-like"/>
    <property type="match status" value="1"/>
</dbReference>
<dbReference type="Proteomes" id="UP000253868">
    <property type="component" value="Chromosome"/>
</dbReference>
<organism evidence="4 5">
    <name type="scientific">Streptomyces paludis</name>
    <dbReference type="NCBI Taxonomy" id="2282738"/>
    <lineage>
        <taxon>Bacteria</taxon>
        <taxon>Bacillati</taxon>
        <taxon>Actinomycetota</taxon>
        <taxon>Actinomycetes</taxon>
        <taxon>Kitasatosporales</taxon>
        <taxon>Streptomycetaceae</taxon>
        <taxon>Streptomyces</taxon>
    </lineage>
</organism>
<name>A0A345HQD1_9ACTN</name>